<dbReference type="GO" id="GO:0005509">
    <property type="term" value="F:calcium ion binding"/>
    <property type="evidence" value="ECO:0007669"/>
    <property type="project" value="TreeGrafter"/>
</dbReference>
<sequence>MASLQQWVVDRPYVNLHCALGEGPYYEKATNVLRFVDIKKKQIHFVNLAKGPESLRTLDLDVPVGVTADIEGVDPKDKILVGLKYGVAVLDVKSGSYEYIAKLHDAHNERTRANDGAVDPNGRFWLGSMTDFGQGDFQAEGALHRFDGNTGKEHVLTDLLIPNSVGWSPDNKTMYFTHSTDRKVYAWDYNPADGELSNKRIFYAHDGPGEPDGFRVDTDGNVWHAVYGEGRVLKISPEGKLIGEVRLPTKNITCVQFVGTELFITTASLEDGDGDESQRENGGGLFRVDVDARGLDFFEFKL</sequence>
<evidence type="ECO:0000313" key="6">
    <source>
        <dbReference type="Proteomes" id="UP000295083"/>
    </source>
</evidence>
<protein>
    <submittedName>
        <fullName evidence="5">Putative sugar lactone lactonase YvrE</fullName>
    </submittedName>
</protein>
<dbReference type="PANTHER" id="PTHR10907:SF47">
    <property type="entry name" value="REGUCALCIN"/>
    <property type="match status" value="1"/>
</dbReference>
<keyword evidence="3" id="KW-0479">Metal-binding</keyword>
<dbReference type="InterPro" id="IPR011042">
    <property type="entry name" value="6-blade_b-propeller_TolB-like"/>
</dbReference>
<name>A0A4R8Q2G0_9PEZI</name>
<keyword evidence="6" id="KW-1185">Reference proteome</keyword>
<gene>
    <name evidence="5" type="primary">yvrE</name>
    <name evidence="5" type="ORF">C8035_v011358</name>
</gene>
<feature type="binding site" evidence="3">
    <location>
        <position position="112"/>
    </location>
    <ligand>
        <name>substrate</name>
    </ligand>
</feature>
<dbReference type="Proteomes" id="UP000295083">
    <property type="component" value="Unassembled WGS sequence"/>
</dbReference>
<reference evidence="5 6" key="1">
    <citation type="submission" date="2018-11" db="EMBL/GenBank/DDBJ databases">
        <title>Genome sequence and assembly of Colletotrichum spinosum.</title>
        <authorList>
            <person name="Gan P."/>
            <person name="Shirasu K."/>
        </authorList>
    </citation>
    <scope>NUCLEOTIDE SEQUENCE [LARGE SCALE GENOMIC DNA]</scope>
    <source>
        <strain evidence="5 6">CBS 515.97</strain>
    </source>
</reference>
<accession>A0A4R8Q2G0</accession>
<evidence type="ECO:0000256" key="1">
    <source>
        <dbReference type="ARBA" id="ARBA00008853"/>
    </source>
</evidence>
<feature type="binding site" evidence="3">
    <location>
        <position position="114"/>
    </location>
    <ligand>
        <name>substrate</name>
    </ligand>
</feature>
<comment type="similarity">
    <text evidence="1">Belongs to the SMP-30/CGR1 family.</text>
</comment>
<feature type="binding site" evidence="3">
    <location>
        <position position="163"/>
    </location>
    <ligand>
        <name>a divalent metal cation</name>
        <dbReference type="ChEBI" id="CHEBI:60240"/>
    </ligand>
</feature>
<dbReference type="GO" id="GO:0004341">
    <property type="term" value="F:gluconolactonase activity"/>
    <property type="evidence" value="ECO:0007669"/>
    <property type="project" value="TreeGrafter"/>
</dbReference>
<feature type="domain" description="SMP-30/Gluconolactonase/LRE-like region" evidence="4">
    <location>
        <begin position="20"/>
        <end position="267"/>
    </location>
</feature>
<dbReference type="InterPro" id="IPR013658">
    <property type="entry name" value="SGL"/>
</dbReference>
<dbReference type="AlphaFoldDB" id="A0A4R8Q2G0"/>
<dbReference type="EMBL" id="QAPG01000281">
    <property type="protein sequence ID" value="TDZ29315.1"/>
    <property type="molecule type" value="Genomic_DNA"/>
</dbReference>
<comment type="cofactor">
    <cofactor evidence="3">
        <name>Zn(2+)</name>
        <dbReference type="ChEBI" id="CHEBI:29105"/>
    </cofactor>
    <text evidence="3">Binds 1 divalent metal cation per subunit.</text>
</comment>
<dbReference type="InterPro" id="IPR005511">
    <property type="entry name" value="SMP-30"/>
</dbReference>
<dbReference type="Gene3D" id="2.120.10.30">
    <property type="entry name" value="TolB, C-terminal domain"/>
    <property type="match status" value="1"/>
</dbReference>
<feature type="active site" description="Proton donor/acceptor" evidence="2">
    <location>
        <position position="212"/>
    </location>
</feature>
<evidence type="ECO:0000256" key="2">
    <source>
        <dbReference type="PIRSR" id="PIRSR605511-1"/>
    </source>
</evidence>
<feature type="binding site" evidence="3">
    <location>
        <position position="212"/>
    </location>
    <ligand>
        <name>a divalent metal cation</name>
        <dbReference type="ChEBI" id="CHEBI:60240"/>
    </ligand>
</feature>
<evidence type="ECO:0000256" key="3">
    <source>
        <dbReference type="PIRSR" id="PIRSR605511-2"/>
    </source>
</evidence>
<dbReference type="Pfam" id="PF08450">
    <property type="entry name" value="SGL"/>
    <property type="match status" value="1"/>
</dbReference>
<organism evidence="5 6">
    <name type="scientific">Colletotrichum spinosum</name>
    <dbReference type="NCBI Taxonomy" id="1347390"/>
    <lineage>
        <taxon>Eukaryota</taxon>
        <taxon>Fungi</taxon>
        <taxon>Dikarya</taxon>
        <taxon>Ascomycota</taxon>
        <taxon>Pezizomycotina</taxon>
        <taxon>Sordariomycetes</taxon>
        <taxon>Hypocreomycetidae</taxon>
        <taxon>Glomerellales</taxon>
        <taxon>Glomerellaceae</taxon>
        <taxon>Colletotrichum</taxon>
        <taxon>Colletotrichum orbiculare species complex</taxon>
    </lineage>
</organism>
<proteinExistence type="inferred from homology"/>
<dbReference type="PANTHER" id="PTHR10907">
    <property type="entry name" value="REGUCALCIN"/>
    <property type="match status" value="1"/>
</dbReference>
<evidence type="ECO:0000313" key="5">
    <source>
        <dbReference type="EMBL" id="TDZ29315.1"/>
    </source>
</evidence>
<keyword evidence="3" id="KW-0862">Zinc</keyword>
<evidence type="ECO:0000259" key="4">
    <source>
        <dbReference type="Pfam" id="PF08450"/>
    </source>
</evidence>
<dbReference type="SUPFAM" id="SSF63829">
    <property type="entry name" value="Calcium-dependent phosphotriesterase"/>
    <property type="match status" value="1"/>
</dbReference>
<dbReference type="PRINTS" id="PR01790">
    <property type="entry name" value="SMP30FAMILY"/>
</dbReference>
<feature type="binding site" evidence="3">
    <location>
        <position position="22"/>
    </location>
    <ligand>
        <name>a divalent metal cation</name>
        <dbReference type="ChEBI" id="CHEBI:60240"/>
    </ligand>
</feature>
<comment type="caution">
    <text evidence="5">The sequence shown here is derived from an EMBL/GenBank/DDBJ whole genome shotgun (WGS) entry which is preliminary data.</text>
</comment>